<evidence type="ECO:0000256" key="2">
    <source>
        <dbReference type="ARBA" id="ARBA00023125"/>
    </source>
</evidence>
<dbReference type="EMBL" id="BAAANY010000031">
    <property type="protein sequence ID" value="GAA1705858.1"/>
    <property type="molecule type" value="Genomic_DNA"/>
</dbReference>
<feature type="DNA-binding region" description="H-T-H motif" evidence="4">
    <location>
        <begin position="18"/>
        <end position="37"/>
    </location>
</feature>
<dbReference type="Proteomes" id="UP001500618">
    <property type="component" value="Unassembled WGS sequence"/>
</dbReference>
<dbReference type="InterPro" id="IPR036271">
    <property type="entry name" value="Tet_transcr_reg_TetR-rel_C_sf"/>
</dbReference>
<dbReference type="PROSITE" id="PS50977">
    <property type="entry name" value="HTH_TETR_2"/>
    <property type="match status" value="1"/>
</dbReference>
<keyword evidence="7" id="KW-1185">Reference proteome</keyword>
<keyword evidence="2 4" id="KW-0238">DNA-binding</keyword>
<accession>A0ABN2IJF1</accession>
<feature type="domain" description="HTH tetR-type" evidence="5">
    <location>
        <begin position="1"/>
        <end position="55"/>
    </location>
</feature>
<comment type="caution">
    <text evidence="6">The sequence shown here is derived from an EMBL/GenBank/DDBJ whole genome shotgun (WGS) entry which is preliminary data.</text>
</comment>
<reference evidence="6 7" key="1">
    <citation type="journal article" date="2019" name="Int. J. Syst. Evol. Microbiol.">
        <title>The Global Catalogue of Microorganisms (GCM) 10K type strain sequencing project: providing services to taxonomists for standard genome sequencing and annotation.</title>
        <authorList>
            <consortium name="The Broad Institute Genomics Platform"/>
            <consortium name="The Broad Institute Genome Sequencing Center for Infectious Disease"/>
            <person name="Wu L."/>
            <person name="Ma J."/>
        </authorList>
    </citation>
    <scope>NUCLEOTIDE SEQUENCE [LARGE SCALE GENOMIC DNA]</scope>
    <source>
        <strain evidence="6 7">JCM 14718</strain>
    </source>
</reference>
<evidence type="ECO:0000256" key="4">
    <source>
        <dbReference type="PROSITE-ProRule" id="PRU00335"/>
    </source>
</evidence>
<dbReference type="InterPro" id="IPR001647">
    <property type="entry name" value="HTH_TetR"/>
</dbReference>
<evidence type="ECO:0000313" key="6">
    <source>
        <dbReference type="EMBL" id="GAA1705858.1"/>
    </source>
</evidence>
<dbReference type="Pfam" id="PF00440">
    <property type="entry name" value="TetR_N"/>
    <property type="match status" value="1"/>
</dbReference>
<keyword evidence="3" id="KW-0804">Transcription</keyword>
<dbReference type="InterPro" id="IPR009057">
    <property type="entry name" value="Homeodomain-like_sf"/>
</dbReference>
<proteinExistence type="predicted"/>
<evidence type="ECO:0000256" key="3">
    <source>
        <dbReference type="ARBA" id="ARBA00023163"/>
    </source>
</evidence>
<dbReference type="PANTHER" id="PTHR47506">
    <property type="entry name" value="TRANSCRIPTIONAL REGULATORY PROTEIN"/>
    <property type="match status" value="1"/>
</dbReference>
<keyword evidence="1" id="KW-0805">Transcription regulation</keyword>
<evidence type="ECO:0000259" key="5">
    <source>
        <dbReference type="PROSITE" id="PS50977"/>
    </source>
</evidence>
<evidence type="ECO:0000256" key="1">
    <source>
        <dbReference type="ARBA" id="ARBA00023015"/>
    </source>
</evidence>
<sequence>MLETAQGLFGRQGYHATGVNQILAEAAAPKGSLYFHFPGGKEQLAAEAVSLGATDLGQVIDAVLEHAPDPASAIRTMGDLLTARLESSGFLDGCPIASVALDVADSPTVRSACDSGYAGWLASITDHLTQAGLAEATAAELAVLVLSGLEGALLLARTRQDTAPLVQVANRLAAVVTQEIQELCA</sequence>
<dbReference type="InterPro" id="IPR054156">
    <property type="entry name" value="YxaF_TetR_C"/>
</dbReference>
<gene>
    <name evidence="6" type="ORF">GCM10009765_64110</name>
</gene>
<organism evidence="6 7">
    <name type="scientific">Fodinicola feengrottensis</name>
    <dbReference type="NCBI Taxonomy" id="435914"/>
    <lineage>
        <taxon>Bacteria</taxon>
        <taxon>Bacillati</taxon>
        <taxon>Actinomycetota</taxon>
        <taxon>Actinomycetes</taxon>
        <taxon>Mycobacteriales</taxon>
        <taxon>Fodinicola</taxon>
    </lineage>
</organism>
<dbReference type="PANTHER" id="PTHR47506:SF3">
    <property type="entry name" value="HTH-TYPE TRANSCRIPTIONAL REGULATOR LMRA"/>
    <property type="match status" value="1"/>
</dbReference>
<name>A0ABN2IJF1_9ACTN</name>
<dbReference type="Gene3D" id="1.10.357.10">
    <property type="entry name" value="Tetracycline Repressor, domain 2"/>
    <property type="match status" value="1"/>
</dbReference>
<evidence type="ECO:0000313" key="7">
    <source>
        <dbReference type="Proteomes" id="UP001500618"/>
    </source>
</evidence>
<dbReference type="SUPFAM" id="SSF48498">
    <property type="entry name" value="Tetracyclin repressor-like, C-terminal domain"/>
    <property type="match status" value="1"/>
</dbReference>
<dbReference type="Pfam" id="PF21993">
    <property type="entry name" value="TetR_C_13_2"/>
    <property type="match status" value="1"/>
</dbReference>
<dbReference type="SUPFAM" id="SSF46689">
    <property type="entry name" value="Homeodomain-like"/>
    <property type="match status" value="1"/>
</dbReference>
<protein>
    <submittedName>
        <fullName evidence="6">TetR/AcrR family transcriptional regulator</fullName>
    </submittedName>
</protein>